<feature type="domain" description="Major facilitator superfamily (MFS) profile" evidence="6">
    <location>
        <begin position="40"/>
        <end position="496"/>
    </location>
</feature>
<evidence type="ECO:0000256" key="4">
    <source>
        <dbReference type="ARBA" id="ARBA00023136"/>
    </source>
</evidence>
<keyword evidence="8" id="KW-1185">Reference proteome</keyword>
<dbReference type="Pfam" id="PF00083">
    <property type="entry name" value="Sugar_tr"/>
    <property type="match status" value="1"/>
</dbReference>
<organism evidence="7 8">
    <name type="scientific">Bursaphelenchus okinawaensis</name>
    <dbReference type="NCBI Taxonomy" id="465554"/>
    <lineage>
        <taxon>Eukaryota</taxon>
        <taxon>Metazoa</taxon>
        <taxon>Ecdysozoa</taxon>
        <taxon>Nematoda</taxon>
        <taxon>Chromadorea</taxon>
        <taxon>Rhabditida</taxon>
        <taxon>Tylenchina</taxon>
        <taxon>Tylenchomorpha</taxon>
        <taxon>Aphelenchoidea</taxon>
        <taxon>Aphelenchoididae</taxon>
        <taxon>Bursaphelenchus</taxon>
    </lineage>
</organism>
<name>A0A811L705_9BILA</name>
<protein>
    <recommendedName>
        <fullName evidence="6">Major facilitator superfamily (MFS) profile domain-containing protein</fullName>
    </recommendedName>
</protein>
<dbReference type="InterPro" id="IPR020846">
    <property type="entry name" value="MFS_dom"/>
</dbReference>
<evidence type="ECO:0000313" key="8">
    <source>
        <dbReference type="Proteomes" id="UP000614601"/>
    </source>
</evidence>
<keyword evidence="2 5" id="KW-0812">Transmembrane</keyword>
<comment type="subcellular location">
    <subcellularLocation>
        <location evidence="1">Membrane</location>
        <topology evidence="1">Multi-pass membrane protein</topology>
    </subcellularLocation>
</comment>
<dbReference type="EMBL" id="CAJFDH010000005">
    <property type="protein sequence ID" value="CAD5223887.1"/>
    <property type="molecule type" value="Genomic_DNA"/>
</dbReference>
<evidence type="ECO:0000313" key="7">
    <source>
        <dbReference type="EMBL" id="CAD5223887.1"/>
    </source>
</evidence>
<evidence type="ECO:0000259" key="6">
    <source>
        <dbReference type="PROSITE" id="PS50850"/>
    </source>
</evidence>
<evidence type="ECO:0000256" key="3">
    <source>
        <dbReference type="ARBA" id="ARBA00022989"/>
    </source>
</evidence>
<feature type="transmembrane region" description="Helical" evidence="5">
    <location>
        <begin position="229"/>
        <end position="248"/>
    </location>
</feature>
<feature type="transmembrane region" description="Helical" evidence="5">
    <location>
        <begin position="346"/>
        <end position="367"/>
    </location>
</feature>
<keyword evidence="4 5" id="KW-0472">Membrane</keyword>
<dbReference type="GO" id="GO:0016020">
    <property type="term" value="C:membrane"/>
    <property type="evidence" value="ECO:0007669"/>
    <property type="project" value="UniProtKB-SubCell"/>
</dbReference>
<dbReference type="Proteomes" id="UP000783686">
    <property type="component" value="Unassembled WGS sequence"/>
</dbReference>
<sequence length="531" mass="60769">MEESEEFVKKEVAAELKELKLDDLFRLGKYTTLVSITAEFLILMQLGNMFYMMYAGVEPGLIKCGTVDLQNITHRNDRCAAYLAARSKQNCVPEFSIQFNSISSDWSYICSDVRQVKSSISWQMLAVIPGSVIFGQLSDLYGRRRIMLIAIIGCIISMVLTTYTTDLFWFTIVRSSTQLFNGGLMAIQMVFTVENLPKNHRFWLTNLITWSPNMIIFAGMAWYTYNWRHLSLLMAALAVPAWGFLFFLSESPRFLLQKHRYDEAKRTLQRIARIDGVVLAEQVLDRVVESEKALLAQKRKKRYSFAHLFYTCKLTRYTLALAFTLLTTSMLNYSLLFNMEKLSGSIYLNTIFMGIFRYGVNFAAIIADKRYKWLGRKAIHGLSEVVSIIALILLITVYVLDVQAQVRTLITCIIILVMGMSTLMYVTTGMLASELFPTGIRNISFSFGQVFSRLGVVVAPQLFFLADIWSPLPYVALLALCSIDFIVFYFNTEETKGKPMPESMPPREESWLSRKKIDQELMDIEKRDIAG</sequence>
<dbReference type="OrthoDB" id="3936150at2759"/>
<feature type="transmembrane region" description="Helical" evidence="5">
    <location>
        <begin position="472"/>
        <end position="490"/>
    </location>
</feature>
<dbReference type="InterPro" id="IPR036259">
    <property type="entry name" value="MFS_trans_sf"/>
</dbReference>
<proteinExistence type="predicted"/>
<feature type="transmembrane region" description="Helical" evidence="5">
    <location>
        <begin position="146"/>
        <end position="163"/>
    </location>
</feature>
<gene>
    <name evidence="7" type="ORF">BOKJ2_LOCUS10657</name>
</gene>
<dbReference type="PROSITE" id="PS50850">
    <property type="entry name" value="MFS"/>
    <property type="match status" value="1"/>
</dbReference>
<feature type="transmembrane region" description="Helical" evidence="5">
    <location>
        <begin position="203"/>
        <end position="223"/>
    </location>
</feature>
<accession>A0A811L705</accession>
<dbReference type="EMBL" id="CAJFCW020000005">
    <property type="protein sequence ID" value="CAG9119069.1"/>
    <property type="molecule type" value="Genomic_DNA"/>
</dbReference>
<evidence type="ECO:0000256" key="1">
    <source>
        <dbReference type="ARBA" id="ARBA00004141"/>
    </source>
</evidence>
<dbReference type="Proteomes" id="UP000614601">
    <property type="component" value="Unassembled WGS sequence"/>
</dbReference>
<dbReference type="GO" id="GO:0022857">
    <property type="term" value="F:transmembrane transporter activity"/>
    <property type="evidence" value="ECO:0007669"/>
    <property type="project" value="InterPro"/>
</dbReference>
<dbReference type="Gene3D" id="1.20.1250.20">
    <property type="entry name" value="MFS general substrate transporter like domains"/>
    <property type="match status" value="1"/>
</dbReference>
<evidence type="ECO:0000256" key="2">
    <source>
        <dbReference type="ARBA" id="ARBA00022692"/>
    </source>
</evidence>
<reference evidence="7" key="1">
    <citation type="submission" date="2020-09" db="EMBL/GenBank/DDBJ databases">
        <authorList>
            <person name="Kikuchi T."/>
        </authorList>
    </citation>
    <scope>NUCLEOTIDE SEQUENCE</scope>
    <source>
        <strain evidence="7">SH1</strain>
    </source>
</reference>
<feature type="transmembrane region" description="Helical" evidence="5">
    <location>
        <begin position="406"/>
        <end position="426"/>
    </location>
</feature>
<dbReference type="PANTHER" id="PTHR24064">
    <property type="entry name" value="SOLUTE CARRIER FAMILY 22 MEMBER"/>
    <property type="match status" value="1"/>
</dbReference>
<dbReference type="AlphaFoldDB" id="A0A811L705"/>
<dbReference type="InterPro" id="IPR005828">
    <property type="entry name" value="MFS_sugar_transport-like"/>
</dbReference>
<keyword evidence="3 5" id="KW-1133">Transmembrane helix</keyword>
<comment type="caution">
    <text evidence="7">The sequence shown here is derived from an EMBL/GenBank/DDBJ whole genome shotgun (WGS) entry which is preliminary data.</text>
</comment>
<dbReference type="SUPFAM" id="SSF103473">
    <property type="entry name" value="MFS general substrate transporter"/>
    <property type="match status" value="1"/>
</dbReference>
<feature type="transmembrane region" description="Helical" evidence="5">
    <location>
        <begin position="379"/>
        <end position="400"/>
    </location>
</feature>
<evidence type="ECO:0000256" key="5">
    <source>
        <dbReference type="SAM" id="Phobius"/>
    </source>
</evidence>
<feature type="transmembrane region" description="Helical" evidence="5">
    <location>
        <begin position="308"/>
        <end position="326"/>
    </location>
</feature>